<evidence type="ECO:0000256" key="1">
    <source>
        <dbReference type="ARBA" id="ARBA00022593"/>
    </source>
</evidence>
<evidence type="ECO:0000313" key="5">
    <source>
        <dbReference type="EMBL" id="KAL3417401.1"/>
    </source>
</evidence>
<dbReference type="InterPro" id="IPR008733">
    <property type="entry name" value="PEX11"/>
</dbReference>
<comment type="caution">
    <text evidence="5">The sequence shown here is derived from an EMBL/GenBank/DDBJ whole genome shotgun (WGS) entry which is preliminary data.</text>
</comment>
<name>A0ABR4P287_9HELO</name>
<protein>
    <submittedName>
        <fullName evidence="5">AoPex11B</fullName>
    </submittedName>
</protein>
<keyword evidence="6" id="KW-1185">Reference proteome</keyword>
<organism evidence="5 6">
    <name type="scientific">Phlyctema vagabunda</name>
    <dbReference type="NCBI Taxonomy" id="108571"/>
    <lineage>
        <taxon>Eukaryota</taxon>
        <taxon>Fungi</taxon>
        <taxon>Dikarya</taxon>
        <taxon>Ascomycota</taxon>
        <taxon>Pezizomycotina</taxon>
        <taxon>Leotiomycetes</taxon>
        <taxon>Helotiales</taxon>
        <taxon>Dermateaceae</taxon>
        <taxon>Phlyctema</taxon>
    </lineage>
</organism>
<accession>A0ABR4P287</accession>
<keyword evidence="1" id="KW-0962">Peroxisome biogenesis</keyword>
<dbReference type="EMBL" id="JBFCZG010000011">
    <property type="protein sequence ID" value="KAL3417401.1"/>
    <property type="molecule type" value="Genomic_DNA"/>
</dbReference>
<dbReference type="Proteomes" id="UP001629113">
    <property type="component" value="Unassembled WGS sequence"/>
</dbReference>
<dbReference type="Pfam" id="PF05648">
    <property type="entry name" value="PEX11"/>
    <property type="match status" value="1"/>
</dbReference>
<keyword evidence="2" id="KW-0472">Membrane</keyword>
<evidence type="ECO:0000256" key="2">
    <source>
        <dbReference type="ARBA" id="ARBA00023136"/>
    </source>
</evidence>
<dbReference type="PANTHER" id="PTHR12652">
    <property type="entry name" value="PEROXISOMAL BIOGENESIS FACTOR 11"/>
    <property type="match status" value="1"/>
</dbReference>
<comment type="subcellular location">
    <subcellularLocation>
        <location evidence="4">Peroxisome membrane</location>
    </subcellularLocation>
</comment>
<proteinExistence type="predicted"/>
<evidence type="ECO:0000256" key="4">
    <source>
        <dbReference type="ARBA" id="ARBA00046271"/>
    </source>
</evidence>
<dbReference type="PANTHER" id="PTHR12652:SF23">
    <property type="entry name" value="MICROBODY (PEROXISOME) PROLIFERATION PROTEIN PEROXIN 11B (EUROFUNG)"/>
    <property type="match status" value="1"/>
</dbReference>
<evidence type="ECO:0000313" key="6">
    <source>
        <dbReference type="Proteomes" id="UP001629113"/>
    </source>
</evidence>
<keyword evidence="3" id="KW-0576">Peroxisome</keyword>
<gene>
    <name evidence="5" type="ORF">PVAG01_11401</name>
</gene>
<reference evidence="5 6" key="1">
    <citation type="submission" date="2024-06" db="EMBL/GenBank/DDBJ databases">
        <title>Complete genome of Phlyctema vagabunda strain 19-DSS-EL-015.</title>
        <authorList>
            <person name="Fiorenzani C."/>
        </authorList>
    </citation>
    <scope>NUCLEOTIDE SEQUENCE [LARGE SCALE GENOMIC DNA]</scope>
    <source>
        <strain evidence="5 6">19-DSS-EL-015</strain>
    </source>
</reference>
<evidence type="ECO:0000256" key="3">
    <source>
        <dbReference type="ARBA" id="ARBA00023140"/>
    </source>
</evidence>
<sequence length="235" mass="26560">MAFSPLGQVMNVSRFTNDAAGLEKTLRLLQSLALIVSYNALEKTGWNQARKQLALGRRYLRFTKFIDCFTFATTAFREKRGVVSVLEVGKWSCLGMYLLLESCTIMDAMGIWSTEWAPRLFLEAMKFWFYSLSFSLLLGLAGLYNLWTEAAPSGVVVVAGDEKEDEEKRKLAEKGVRDWNARRQNVSRKMIVDACDMFIPATTVGWMELRPDILGAIMVTSTVLSSVDIWGRLNL</sequence>